<dbReference type="KEGG" id="tagg:NF865_09605"/>
<name>A0A9E7MXB9_THEAG</name>
<accession>A0A9E7MXB9</accession>
<keyword evidence="1" id="KW-0812">Transmembrane</keyword>
<keyword evidence="1" id="KW-1133">Transmembrane helix</keyword>
<proteinExistence type="predicted"/>
<feature type="transmembrane region" description="Helical" evidence="1">
    <location>
        <begin position="6"/>
        <end position="24"/>
    </location>
</feature>
<sequence length="80" mass="9336">MELLTILIVGLLVTNIILVVLYVMERKTATYTVYDTKAKNALKKRVARLKKELKLELAEFDMEEWEKALDEPLEEGIRKL</sequence>
<evidence type="ECO:0000313" key="2">
    <source>
        <dbReference type="EMBL" id="USS40537.1"/>
    </source>
</evidence>
<keyword evidence="1" id="KW-0472">Membrane</keyword>
<keyword evidence="3" id="KW-1185">Reference proteome</keyword>
<dbReference type="RefSeq" id="WP_253304492.1">
    <property type="nucleotide sequence ID" value="NZ_CP099582.1"/>
</dbReference>
<evidence type="ECO:0000256" key="1">
    <source>
        <dbReference type="SAM" id="Phobius"/>
    </source>
</evidence>
<reference evidence="2" key="1">
    <citation type="journal article" date="1998" name="Int. J. Syst. Bacteriol. 48 Pt">
        <title>Thermococcus guaymasensis sp. nov. and Thermococcus aggregans sp. nov., two novel thermophilic archaea isolated from the Guaymas Basin hydrothermal vent site.</title>
        <authorList>
            <person name="Canganella F."/>
            <person name="Jones W.J."/>
            <person name="Gambacorta A."/>
            <person name="Antranikian G."/>
        </authorList>
    </citation>
    <scope>NUCLEOTIDE SEQUENCE</scope>
    <source>
        <strain evidence="2">TY</strain>
    </source>
</reference>
<reference evidence="2" key="2">
    <citation type="submission" date="2022-06" db="EMBL/GenBank/DDBJ databases">
        <authorList>
            <person name="Park Y.-J."/>
        </authorList>
    </citation>
    <scope>NUCLEOTIDE SEQUENCE</scope>
    <source>
        <strain evidence="2">TY</strain>
    </source>
</reference>
<evidence type="ECO:0000313" key="3">
    <source>
        <dbReference type="Proteomes" id="UP001055732"/>
    </source>
</evidence>
<dbReference type="AlphaFoldDB" id="A0A9E7MXB9"/>
<gene>
    <name evidence="2" type="ORF">NF865_09605</name>
</gene>
<protein>
    <submittedName>
        <fullName evidence="2">Uncharacterized protein</fullName>
    </submittedName>
</protein>
<organism evidence="2 3">
    <name type="scientific">Thermococcus aggregans</name>
    <dbReference type="NCBI Taxonomy" id="110163"/>
    <lineage>
        <taxon>Archaea</taxon>
        <taxon>Methanobacteriati</taxon>
        <taxon>Methanobacteriota</taxon>
        <taxon>Thermococci</taxon>
        <taxon>Thermococcales</taxon>
        <taxon>Thermococcaceae</taxon>
        <taxon>Thermococcus</taxon>
    </lineage>
</organism>
<dbReference type="Proteomes" id="UP001055732">
    <property type="component" value="Chromosome"/>
</dbReference>
<dbReference type="EMBL" id="CP099582">
    <property type="protein sequence ID" value="USS40537.1"/>
    <property type="molecule type" value="Genomic_DNA"/>
</dbReference>